<dbReference type="InterPro" id="IPR001533">
    <property type="entry name" value="Pterin_deHydtase"/>
</dbReference>
<name>A0ABW4X252_9BACT</name>
<dbReference type="Pfam" id="PF01329">
    <property type="entry name" value="Pterin_4a"/>
    <property type="match status" value="1"/>
</dbReference>
<keyword evidence="4" id="KW-0456">Lyase</keyword>
<reference evidence="6" key="1">
    <citation type="journal article" date="2019" name="Int. J. Syst. Evol. Microbiol.">
        <title>The Global Catalogue of Microorganisms (GCM) 10K type strain sequencing project: providing services to taxonomists for standard genome sequencing and annotation.</title>
        <authorList>
            <consortium name="The Broad Institute Genomics Platform"/>
            <consortium name="The Broad Institute Genome Sequencing Center for Infectious Disease"/>
            <person name="Wu L."/>
            <person name="Ma J."/>
        </authorList>
    </citation>
    <scope>NUCLEOTIDE SEQUENCE [LARGE SCALE GENOMIC DNA]</scope>
    <source>
        <strain evidence="6">JCM 16545</strain>
    </source>
</reference>
<evidence type="ECO:0000256" key="1">
    <source>
        <dbReference type="ARBA" id="ARBA00001554"/>
    </source>
</evidence>
<dbReference type="SUPFAM" id="SSF55248">
    <property type="entry name" value="PCD-like"/>
    <property type="match status" value="1"/>
</dbReference>
<organism evidence="5 6">
    <name type="scientific">Pontibacter silvestris</name>
    <dbReference type="NCBI Taxonomy" id="2305183"/>
    <lineage>
        <taxon>Bacteria</taxon>
        <taxon>Pseudomonadati</taxon>
        <taxon>Bacteroidota</taxon>
        <taxon>Cytophagia</taxon>
        <taxon>Cytophagales</taxon>
        <taxon>Hymenobacteraceae</taxon>
        <taxon>Pontibacter</taxon>
    </lineage>
</organism>
<evidence type="ECO:0000256" key="4">
    <source>
        <dbReference type="ARBA" id="ARBA00023239"/>
    </source>
</evidence>
<dbReference type="PANTHER" id="PTHR12599:SF0">
    <property type="entry name" value="PTERIN-4-ALPHA-CARBINOLAMINE DEHYDRATASE"/>
    <property type="match status" value="1"/>
</dbReference>
<dbReference type="Proteomes" id="UP001597369">
    <property type="component" value="Unassembled WGS sequence"/>
</dbReference>
<accession>A0ABW4X252</accession>
<dbReference type="EMBL" id="JBHUHV010000054">
    <property type="protein sequence ID" value="MFD2068578.1"/>
    <property type="molecule type" value="Genomic_DNA"/>
</dbReference>
<evidence type="ECO:0000256" key="2">
    <source>
        <dbReference type="ARBA" id="ARBA00006472"/>
    </source>
</evidence>
<dbReference type="RefSeq" id="WP_229958873.1">
    <property type="nucleotide sequence ID" value="NZ_JAJJWI010000004.1"/>
</dbReference>
<proteinExistence type="inferred from homology"/>
<dbReference type="PANTHER" id="PTHR12599">
    <property type="entry name" value="PTERIN-4-ALPHA-CARBINOLAMINE DEHYDRATASE"/>
    <property type="match status" value="1"/>
</dbReference>
<dbReference type="InterPro" id="IPR036428">
    <property type="entry name" value="PCD_sf"/>
</dbReference>
<comment type="caution">
    <text evidence="5">The sequence shown here is derived from an EMBL/GenBank/DDBJ whole genome shotgun (WGS) entry which is preliminary data.</text>
</comment>
<protein>
    <recommendedName>
        <fullName evidence="3">4a-hydroxytetrahydrobiopterin dehydratase</fullName>
        <ecNumber evidence="3">4.2.1.96</ecNumber>
    </recommendedName>
</protein>
<comment type="catalytic activity">
    <reaction evidence="1">
        <text>(4aS,6R)-4a-hydroxy-L-erythro-5,6,7,8-tetrahydrobiopterin = (6R)-L-erythro-6,7-dihydrobiopterin + H2O</text>
        <dbReference type="Rhea" id="RHEA:11920"/>
        <dbReference type="ChEBI" id="CHEBI:15377"/>
        <dbReference type="ChEBI" id="CHEBI:15642"/>
        <dbReference type="ChEBI" id="CHEBI:43120"/>
        <dbReference type="EC" id="4.2.1.96"/>
    </reaction>
</comment>
<evidence type="ECO:0000313" key="6">
    <source>
        <dbReference type="Proteomes" id="UP001597369"/>
    </source>
</evidence>
<evidence type="ECO:0000313" key="5">
    <source>
        <dbReference type="EMBL" id="MFD2068578.1"/>
    </source>
</evidence>
<evidence type="ECO:0000256" key="3">
    <source>
        <dbReference type="ARBA" id="ARBA00013252"/>
    </source>
</evidence>
<gene>
    <name evidence="5" type="ORF">ACFSKU_16940</name>
</gene>
<sequence length="81" mass="9543">MWKEEDNNLKRSFQFKDFKEAMAFINDVAEIAEALNHHPWWSNVYNKVEIQLTTHDAGNTITELDHKLAAQIDEVYKSYEA</sequence>
<dbReference type="EC" id="4.2.1.96" evidence="3"/>
<keyword evidence="6" id="KW-1185">Reference proteome</keyword>
<dbReference type="Gene3D" id="3.30.1360.20">
    <property type="entry name" value="Transcriptional coactivator/pterin dehydratase"/>
    <property type="match status" value="1"/>
</dbReference>
<comment type="similarity">
    <text evidence="2">Belongs to the pterin-4-alpha-carbinolamine dehydratase family.</text>
</comment>